<evidence type="ECO:0000256" key="1">
    <source>
        <dbReference type="SAM" id="MobiDB-lite"/>
    </source>
</evidence>
<feature type="compositionally biased region" description="Basic residues" evidence="1">
    <location>
        <begin position="1"/>
        <end position="10"/>
    </location>
</feature>
<reference evidence="2 3" key="1">
    <citation type="submission" date="2020-11" db="EMBL/GenBank/DDBJ databases">
        <title>Kefir isolates.</title>
        <authorList>
            <person name="Marcisauskas S."/>
            <person name="Kim Y."/>
            <person name="Blasche S."/>
        </authorList>
    </citation>
    <scope>NUCLEOTIDE SEQUENCE [LARGE SCALE GENOMIC DNA]</scope>
    <source>
        <strain evidence="2 3">OG2</strain>
    </source>
</reference>
<name>A0A9P6VZI4_MAUEX</name>
<dbReference type="Proteomes" id="UP000750334">
    <property type="component" value="Unassembled WGS sequence"/>
</dbReference>
<proteinExistence type="predicted"/>
<accession>A0A9P6VZI4</accession>
<dbReference type="OrthoDB" id="4063321at2759"/>
<gene>
    <name evidence="2" type="ORF">C6P45_001601</name>
</gene>
<comment type="caution">
    <text evidence="2">The sequence shown here is derived from an EMBL/GenBank/DDBJ whole genome shotgun (WGS) entry which is preliminary data.</text>
</comment>
<organism evidence="2 3">
    <name type="scientific">Maudiozyma exigua</name>
    <name type="common">Yeast</name>
    <name type="synonym">Kazachstania exigua</name>
    <dbReference type="NCBI Taxonomy" id="34358"/>
    <lineage>
        <taxon>Eukaryota</taxon>
        <taxon>Fungi</taxon>
        <taxon>Dikarya</taxon>
        <taxon>Ascomycota</taxon>
        <taxon>Saccharomycotina</taxon>
        <taxon>Saccharomycetes</taxon>
        <taxon>Saccharomycetales</taxon>
        <taxon>Saccharomycetaceae</taxon>
        <taxon>Maudiozyma</taxon>
    </lineage>
</organism>
<evidence type="ECO:0000313" key="3">
    <source>
        <dbReference type="Proteomes" id="UP000750334"/>
    </source>
</evidence>
<feature type="region of interest" description="Disordered" evidence="1">
    <location>
        <begin position="1"/>
        <end position="35"/>
    </location>
</feature>
<dbReference type="AlphaFoldDB" id="A0A9P6VZI4"/>
<evidence type="ECO:0000313" key="2">
    <source>
        <dbReference type="EMBL" id="KAG0660374.1"/>
    </source>
</evidence>
<keyword evidence="3" id="KW-1185">Reference proteome</keyword>
<dbReference type="EMBL" id="PUHR01000177">
    <property type="protein sequence ID" value="KAG0660374.1"/>
    <property type="molecule type" value="Genomic_DNA"/>
</dbReference>
<sequence>MAKITKRNNRSGKNARSNKKIKNVISESQRKKTKFQVEKMNKQQGAMLLDAGEINKQLNKSAGQNDQIKKNALHKSDLLEGHQRDLVIKKHIDQNKKAADDSLMKQIEMMSGFSL</sequence>
<protein>
    <submittedName>
        <fullName evidence="2">Uncharacterized protein</fullName>
    </submittedName>
</protein>